<dbReference type="Proteomes" id="UP000654922">
    <property type="component" value="Unassembled WGS sequence"/>
</dbReference>
<evidence type="ECO:0000313" key="2">
    <source>
        <dbReference type="Proteomes" id="UP000654922"/>
    </source>
</evidence>
<gene>
    <name evidence="1" type="ORF">CNMCM5623_008709</name>
</gene>
<organism evidence="1 2">
    <name type="scientific">Aspergillus felis</name>
    <dbReference type="NCBI Taxonomy" id="1287682"/>
    <lineage>
        <taxon>Eukaryota</taxon>
        <taxon>Fungi</taxon>
        <taxon>Dikarya</taxon>
        <taxon>Ascomycota</taxon>
        <taxon>Pezizomycotina</taxon>
        <taxon>Eurotiomycetes</taxon>
        <taxon>Eurotiomycetidae</taxon>
        <taxon>Eurotiales</taxon>
        <taxon>Aspergillaceae</taxon>
        <taxon>Aspergillus</taxon>
        <taxon>Aspergillus subgen. Fumigati</taxon>
    </lineage>
</organism>
<proteinExistence type="predicted"/>
<name>A0A8H6PK81_9EURO</name>
<dbReference type="OrthoDB" id="4524525at2759"/>
<dbReference type="EMBL" id="JACBAE010001400">
    <property type="protein sequence ID" value="KAF7155829.1"/>
    <property type="molecule type" value="Genomic_DNA"/>
</dbReference>
<reference evidence="1" key="1">
    <citation type="submission" date="2020-06" db="EMBL/GenBank/DDBJ databases">
        <title>Draft genome sequences of strains closely related to Aspergillus parafelis and Aspergillus hiratsukae.</title>
        <authorList>
            <person name="Dos Santos R.A.C."/>
            <person name="Rivero-Menendez O."/>
            <person name="Steenwyk J.L."/>
            <person name="Mead M.E."/>
            <person name="Goldman G.H."/>
            <person name="Alastruey-Izquierdo A."/>
            <person name="Rokas A."/>
        </authorList>
    </citation>
    <scope>NUCLEOTIDE SEQUENCE</scope>
    <source>
        <strain evidence="1">CNM-CM5623</strain>
    </source>
</reference>
<accession>A0A8H6PK81</accession>
<protein>
    <submittedName>
        <fullName evidence="1">Uncharacterized protein</fullName>
    </submittedName>
</protein>
<evidence type="ECO:0000313" key="1">
    <source>
        <dbReference type="EMBL" id="KAF7155829.1"/>
    </source>
</evidence>
<dbReference type="AlphaFoldDB" id="A0A8H6PK81"/>
<sequence length="341" mass="39860">MGKLGKLGKLGIKRRCTAFPKKLDPLLCCVICGADLPKYDVDEVFEEREDWREEWNKDWGKSLIVSAEELEQMDFVKYPNLWSFWFRANWNREAGEPIGYPIHAHCWLLLDRFVGHDLIMSNLHAFLRAVEGFWRKNKKHWGIFLDHLCYDGVCNNNNGQHWPAEQRVCAPELCDEDLEEITQWHTPGSPLRIPDIQRLITQNLLSQRDNPGQGQKTIQSQVSFLPLDLAVTIVDLIYETWPRCQQRINDTRNLLEAFQWRLPNTYWQVRCNTQLLFELDDLIKTGTAVNWAGLCLGIEELLLDDDWYCNSGLKHRSRMLNLLNGIKEDFVHLMNRPAIGI</sequence>
<comment type="caution">
    <text evidence="1">The sequence shown here is derived from an EMBL/GenBank/DDBJ whole genome shotgun (WGS) entry which is preliminary data.</text>
</comment>